<name>A0AAE0WJZ5_9PEZI</name>
<evidence type="ECO:0000256" key="7">
    <source>
        <dbReference type="SAM" id="Coils"/>
    </source>
</evidence>
<dbReference type="AlphaFoldDB" id="A0AAE0WJZ5"/>
<evidence type="ECO:0000256" key="4">
    <source>
        <dbReference type="ARBA" id="ARBA00023125"/>
    </source>
</evidence>
<keyword evidence="6" id="KW-0539">Nucleus</keyword>
<keyword evidence="5" id="KW-0804">Transcription</keyword>
<keyword evidence="4" id="KW-0238">DNA-binding</keyword>
<sequence>MWSSDEYKEMAIPEVDFMESLVTSEFSSQLDAALEALESVITLPTMSYRAQRSAKPIGRRPGPKIPCDDCIVKASQRSKKLPNLELCDDCSRGALRPKKHKRLTQRTPHIRTAASPTADDAPAARELWWSSNQLEQHALQFFVSNSAPQLAGYFDSSFWQRTVLQAARHEPAVKHALAAIGALHEKLLLGAIEYDADLQDERAKFALEQCNKSITHLVDPLVADAVPNLKLLLTTCILFTCFEALQGHCEQAILHATQGYGILQQCAASGKEDMKAFAVELEQLTILMRRLQTQSKGLMAKTINIVPDPAAINTRRPTDFESMREAREGLELVLNQLTVYIMDLELDDNYYDMAVSNAEKELLFGPWLADWEKAFSAYLVNHQNEFTPIERKGAMILKAHHVFTEILAELDLSLGELGWDVFLPKFKAIVDLAEAALEDSKIGDLSTIEARWKTSGVFISSPAASLSFTLGIVDPLYEFIIRIEEDGPGTPPKTAADIPVEDRVSSAWFDFSDKSTAEAARGTIAYVKTGSQAKTVMAPHTGVFEQE</sequence>
<reference evidence="8" key="1">
    <citation type="submission" date="2023-07" db="EMBL/GenBank/DDBJ databases">
        <title>Black Yeasts Isolated from many extreme environments.</title>
        <authorList>
            <person name="Coleine C."/>
            <person name="Stajich J.E."/>
            <person name="Selbmann L."/>
        </authorList>
    </citation>
    <scope>NUCLEOTIDE SEQUENCE</scope>
    <source>
        <strain evidence="8">CCFEE 5485</strain>
    </source>
</reference>
<keyword evidence="9" id="KW-1185">Reference proteome</keyword>
<keyword evidence="7" id="KW-0175">Coiled coil</keyword>
<keyword evidence="3" id="KW-0805">Transcription regulation</keyword>
<evidence type="ECO:0008006" key="10">
    <source>
        <dbReference type="Google" id="ProtNLM"/>
    </source>
</evidence>
<evidence type="ECO:0000313" key="9">
    <source>
        <dbReference type="Proteomes" id="UP001274830"/>
    </source>
</evidence>
<protein>
    <recommendedName>
        <fullName evidence="10">Zn(2)-C6 fungal-type domain-containing protein</fullName>
    </recommendedName>
</protein>
<evidence type="ECO:0000256" key="3">
    <source>
        <dbReference type="ARBA" id="ARBA00023015"/>
    </source>
</evidence>
<keyword evidence="1" id="KW-0479">Metal-binding</keyword>
<organism evidence="8 9">
    <name type="scientific">Recurvomyces mirabilis</name>
    <dbReference type="NCBI Taxonomy" id="574656"/>
    <lineage>
        <taxon>Eukaryota</taxon>
        <taxon>Fungi</taxon>
        <taxon>Dikarya</taxon>
        <taxon>Ascomycota</taxon>
        <taxon>Pezizomycotina</taxon>
        <taxon>Dothideomycetes</taxon>
        <taxon>Dothideomycetidae</taxon>
        <taxon>Mycosphaerellales</taxon>
        <taxon>Teratosphaeriaceae</taxon>
        <taxon>Recurvomyces</taxon>
    </lineage>
</organism>
<evidence type="ECO:0000256" key="5">
    <source>
        <dbReference type="ARBA" id="ARBA00023163"/>
    </source>
</evidence>
<dbReference type="PANTHER" id="PTHR36206">
    <property type="entry name" value="ASPERCRYPTIN BIOSYNTHESIS CLUSTER-SPECIFIC TRANSCRIPTION REGULATOR ATNN-RELATED"/>
    <property type="match status" value="1"/>
</dbReference>
<dbReference type="Proteomes" id="UP001274830">
    <property type="component" value="Unassembled WGS sequence"/>
</dbReference>
<dbReference type="InterPro" id="IPR052360">
    <property type="entry name" value="Transcr_Regulatory_Proteins"/>
</dbReference>
<dbReference type="Pfam" id="PF11951">
    <property type="entry name" value="Fungal_trans_2"/>
    <property type="match status" value="1"/>
</dbReference>
<evidence type="ECO:0000256" key="1">
    <source>
        <dbReference type="ARBA" id="ARBA00022723"/>
    </source>
</evidence>
<proteinExistence type="predicted"/>
<dbReference type="GO" id="GO:0003677">
    <property type="term" value="F:DNA binding"/>
    <property type="evidence" value="ECO:0007669"/>
    <property type="project" value="UniProtKB-KW"/>
</dbReference>
<evidence type="ECO:0000256" key="2">
    <source>
        <dbReference type="ARBA" id="ARBA00022833"/>
    </source>
</evidence>
<keyword evidence="2" id="KW-0862">Zinc</keyword>
<dbReference type="PANTHER" id="PTHR36206:SF12">
    <property type="entry name" value="ASPERCRYPTIN BIOSYNTHESIS CLUSTER-SPECIFIC TRANSCRIPTION REGULATOR ATNN-RELATED"/>
    <property type="match status" value="1"/>
</dbReference>
<dbReference type="InterPro" id="IPR021858">
    <property type="entry name" value="Fun_TF"/>
</dbReference>
<dbReference type="EMBL" id="JAUTXT010000027">
    <property type="protein sequence ID" value="KAK3673122.1"/>
    <property type="molecule type" value="Genomic_DNA"/>
</dbReference>
<gene>
    <name evidence="8" type="ORF">LTR78_006962</name>
</gene>
<comment type="caution">
    <text evidence="8">The sequence shown here is derived from an EMBL/GenBank/DDBJ whole genome shotgun (WGS) entry which is preliminary data.</text>
</comment>
<evidence type="ECO:0000313" key="8">
    <source>
        <dbReference type="EMBL" id="KAK3673122.1"/>
    </source>
</evidence>
<dbReference type="GO" id="GO:0046872">
    <property type="term" value="F:metal ion binding"/>
    <property type="evidence" value="ECO:0007669"/>
    <property type="project" value="UniProtKB-KW"/>
</dbReference>
<feature type="coiled-coil region" evidence="7">
    <location>
        <begin position="274"/>
        <end position="301"/>
    </location>
</feature>
<accession>A0AAE0WJZ5</accession>
<evidence type="ECO:0000256" key="6">
    <source>
        <dbReference type="ARBA" id="ARBA00023242"/>
    </source>
</evidence>